<evidence type="ECO:0000313" key="1">
    <source>
        <dbReference type="EMBL" id="KAL3524784.1"/>
    </source>
</evidence>
<name>A0ABD2ZZA8_9GENT</name>
<organism evidence="1 2">
    <name type="scientific">Cinchona calisaya</name>
    <dbReference type="NCBI Taxonomy" id="153742"/>
    <lineage>
        <taxon>Eukaryota</taxon>
        <taxon>Viridiplantae</taxon>
        <taxon>Streptophyta</taxon>
        <taxon>Embryophyta</taxon>
        <taxon>Tracheophyta</taxon>
        <taxon>Spermatophyta</taxon>
        <taxon>Magnoliopsida</taxon>
        <taxon>eudicotyledons</taxon>
        <taxon>Gunneridae</taxon>
        <taxon>Pentapetalae</taxon>
        <taxon>asterids</taxon>
        <taxon>lamiids</taxon>
        <taxon>Gentianales</taxon>
        <taxon>Rubiaceae</taxon>
        <taxon>Cinchonoideae</taxon>
        <taxon>Cinchoneae</taxon>
        <taxon>Cinchona</taxon>
    </lineage>
</organism>
<accession>A0ABD2ZZA8</accession>
<dbReference type="EMBL" id="JBJUIK010000006">
    <property type="protein sequence ID" value="KAL3524784.1"/>
    <property type="molecule type" value="Genomic_DNA"/>
</dbReference>
<keyword evidence="2" id="KW-1185">Reference proteome</keyword>
<dbReference type="Proteomes" id="UP001630127">
    <property type="component" value="Unassembled WGS sequence"/>
</dbReference>
<gene>
    <name evidence="1" type="ORF">ACH5RR_013156</name>
</gene>
<comment type="caution">
    <text evidence="1">The sequence shown here is derived from an EMBL/GenBank/DDBJ whole genome shotgun (WGS) entry which is preliminary data.</text>
</comment>
<dbReference type="AlphaFoldDB" id="A0ABD2ZZA8"/>
<evidence type="ECO:0000313" key="2">
    <source>
        <dbReference type="Proteomes" id="UP001630127"/>
    </source>
</evidence>
<proteinExistence type="predicted"/>
<reference evidence="1 2" key="1">
    <citation type="submission" date="2024-11" db="EMBL/GenBank/DDBJ databases">
        <title>A near-complete genome assembly of Cinchona calisaya.</title>
        <authorList>
            <person name="Lian D.C."/>
            <person name="Zhao X.W."/>
            <person name="Wei L."/>
        </authorList>
    </citation>
    <scope>NUCLEOTIDE SEQUENCE [LARGE SCALE GENOMIC DNA]</scope>
    <source>
        <tissue evidence="1">Nenye</tissue>
    </source>
</reference>
<protein>
    <submittedName>
        <fullName evidence="1">Uncharacterized protein</fullName>
    </submittedName>
</protein>
<sequence length="168" mass="19479">MFDVVKIENWYERDAFSIEAILQLTFVIADEADEFYNLYARQELETRAVYCKGIRSKCAKDLSEIAMYRSLNSMCKEICQFGSKVNNGYDHVVKVVQGEIDCLKEKYKEVGEGDHIEPWLSILAEGNMMDIIKGHAWIDKKKGQKLLATHMNSLGKDHWEHSTEFNFN</sequence>